<organism evidence="7 8">
    <name type="scientific">Phoxinus phoxinus</name>
    <name type="common">Eurasian minnow</name>
    <dbReference type="NCBI Taxonomy" id="58324"/>
    <lineage>
        <taxon>Eukaryota</taxon>
        <taxon>Metazoa</taxon>
        <taxon>Chordata</taxon>
        <taxon>Craniata</taxon>
        <taxon>Vertebrata</taxon>
        <taxon>Euteleostomi</taxon>
        <taxon>Actinopterygii</taxon>
        <taxon>Neopterygii</taxon>
        <taxon>Teleostei</taxon>
        <taxon>Ostariophysi</taxon>
        <taxon>Cypriniformes</taxon>
        <taxon>Leuciscidae</taxon>
        <taxon>Phoxininae</taxon>
        <taxon>Phoxinus</taxon>
    </lineage>
</organism>
<feature type="domain" description="Sushi" evidence="6">
    <location>
        <begin position="319"/>
        <end position="381"/>
    </location>
</feature>
<dbReference type="SUPFAM" id="SSF57535">
    <property type="entry name" value="Complement control module/SCR domain"/>
    <property type="match status" value="7"/>
</dbReference>
<dbReference type="SMART" id="SM00032">
    <property type="entry name" value="CCP"/>
    <property type="match status" value="6"/>
</dbReference>
<comment type="caution">
    <text evidence="7">The sequence shown here is derived from an EMBL/GenBank/DDBJ whole genome shotgun (WGS) entry which is preliminary data.</text>
</comment>
<feature type="domain" description="Sushi" evidence="6">
    <location>
        <begin position="81"/>
        <end position="137"/>
    </location>
</feature>
<comment type="subcellular location">
    <subcellularLocation>
        <location evidence="1">Virion</location>
    </subcellularLocation>
</comment>
<comment type="caution">
    <text evidence="5">Lacks conserved residue(s) required for the propagation of feature annotation.</text>
</comment>
<feature type="domain" description="Sushi" evidence="6">
    <location>
        <begin position="20"/>
        <end position="78"/>
    </location>
</feature>
<name>A0AAN9GY09_9TELE</name>
<feature type="domain" description="Sushi" evidence="6">
    <location>
        <begin position="139"/>
        <end position="194"/>
    </location>
</feature>
<dbReference type="AlphaFoldDB" id="A0AAN9GY09"/>
<keyword evidence="2 5" id="KW-0768">Sushi</keyword>
<proteinExistence type="predicted"/>
<evidence type="ECO:0000256" key="4">
    <source>
        <dbReference type="ARBA" id="ARBA00023157"/>
    </source>
</evidence>
<dbReference type="CDD" id="cd00033">
    <property type="entry name" value="CCP"/>
    <property type="match status" value="2"/>
</dbReference>
<evidence type="ECO:0000259" key="6">
    <source>
        <dbReference type="PROSITE" id="PS50923"/>
    </source>
</evidence>
<keyword evidence="8" id="KW-1185">Reference proteome</keyword>
<dbReference type="EMBL" id="JAYKXH010000018">
    <property type="protein sequence ID" value="KAK7137132.1"/>
    <property type="molecule type" value="Genomic_DNA"/>
</dbReference>
<dbReference type="InterPro" id="IPR051503">
    <property type="entry name" value="ComplSys_Reg/VirEntry_Med"/>
</dbReference>
<dbReference type="Pfam" id="PF00084">
    <property type="entry name" value="Sushi"/>
    <property type="match status" value="6"/>
</dbReference>
<dbReference type="PANTHER" id="PTHR45785">
    <property type="entry name" value="COMPLEMENT FACTOR H-RELATED"/>
    <property type="match status" value="1"/>
</dbReference>
<dbReference type="InterPro" id="IPR000436">
    <property type="entry name" value="Sushi_SCR_CCP_dom"/>
</dbReference>
<evidence type="ECO:0000313" key="7">
    <source>
        <dbReference type="EMBL" id="KAK7137132.1"/>
    </source>
</evidence>
<keyword evidence="4 5" id="KW-1015">Disulfide bond</keyword>
<reference evidence="7 8" key="1">
    <citation type="submission" date="2024-02" db="EMBL/GenBank/DDBJ databases">
        <title>Chromosome-level genome assembly of the Eurasian Minnow (Phoxinus phoxinus).</title>
        <authorList>
            <person name="Oriowo T.O."/>
            <person name="Martin S."/>
            <person name="Stange M."/>
            <person name="Chrysostomakis Y."/>
            <person name="Brown T."/>
            <person name="Winkler S."/>
            <person name="Kukowka S."/>
            <person name="Myers E.W."/>
            <person name="Bohne A."/>
        </authorList>
    </citation>
    <scope>NUCLEOTIDE SEQUENCE [LARGE SCALE GENOMIC DNA]</scope>
    <source>
        <strain evidence="7">ZFMK-TIS-60720</strain>
        <tissue evidence="7">Whole Organism</tissue>
    </source>
</reference>
<dbReference type="InterPro" id="IPR035976">
    <property type="entry name" value="Sushi/SCR/CCP_sf"/>
</dbReference>
<dbReference type="Proteomes" id="UP001364617">
    <property type="component" value="Unassembled WGS sequence"/>
</dbReference>
<dbReference type="Gene3D" id="2.10.70.10">
    <property type="entry name" value="Complement Module, domain 1"/>
    <property type="match status" value="7"/>
</dbReference>
<gene>
    <name evidence="7" type="ORF">R3I93_017259</name>
</gene>
<keyword evidence="3" id="KW-0732">Signal</keyword>
<protein>
    <recommendedName>
        <fullName evidence="6">Sushi domain-containing protein</fullName>
    </recommendedName>
</protein>
<dbReference type="PANTHER" id="PTHR45785:SF2">
    <property type="entry name" value="COMPLEMENT FACTOR H-RELATED"/>
    <property type="match status" value="1"/>
</dbReference>
<evidence type="ECO:0000256" key="3">
    <source>
        <dbReference type="ARBA" id="ARBA00022729"/>
    </source>
</evidence>
<feature type="domain" description="Sushi" evidence="6">
    <location>
        <begin position="196"/>
        <end position="254"/>
    </location>
</feature>
<dbReference type="PROSITE" id="PS50923">
    <property type="entry name" value="SUSHI"/>
    <property type="match status" value="5"/>
</dbReference>
<evidence type="ECO:0000256" key="1">
    <source>
        <dbReference type="ARBA" id="ARBA00004328"/>
    </source>
</evidence>
<feature type="disulfide bond" evidence="5">
    <location>
        <begin position="198"/>
        <end position="241"/>
    </location>
</feature>
<evidence type="ECO:0000313" key="8">
    <source>
        <dbReference type="Proteomes" id="UP001364617"/>
    </source>
</evidence>
<evidence type="ECO:0000256" key="2">
    <source>
        <dbReference type="ARBA" id="ARBA00022659"/>
    </source>
</evidence>
<accession>A0AAN9GY09</accession>
<sequence>MSAEATCTPDGWTPKPLCAVMCAAPNIPNAEIVEDQGTKYIINSRIQYKCNPGFEPEQPVHITCISQTEWTGIQQCTAKQKPCRDLTVENGFIYSHLSNNEEIIYSCNTGYKPFTGNWWDSVTCSSGSWSEEPQCIREEECGAFPSVPHGKLKQTKNTFRDGDRTALECDPGFIPTQRFITCVNGAWEKPVCEVGVHCKIPLKVENALITSKPEELYVDGSSVTYACRRSFLMNGKNRVFCRNGIWEETPTCEEVTCELKSTTFGVKKIKPEGKTIFRAGQRVEITCTEKYWFVFTKENIKSFTCGENGQWDYQPVCEGKCERPPQVDSADTKEMTKTEYNSGEKVEYLCFNKYTLDLSPPYSKYLTCEQGKWRGNIKCLKPCSVTVEEMDKRGIELRWGGRQKIFSPHQDRISFVCQWGKSLIGSRNLLIQVCNDGEMYLPECV</sequence>
<evidence type="ECO:0000256" key="5">
    <source>
        <dbReference type="PROSITE-ProRule" id="PRU00302"/>
    </source>
</evidence>